<dbReference type="Gene3D" id="2.40.30.200">
    <property type="match status" value="1"/>
</dbReference>
<comment type="caution">
    <text evidence="1">The sequence shown here is derived from an EMBL/GenBank/DDBJ whole genome shotgun (WGS) entry which is preliminary data.</text>
</comment>
<gene>
    <name evidence="1" type="ORF">B9M88_09350</name>
</gene>
<sequence>MRDIYSMEYTELSNAPHFIFNGQHTKDFFVMNVQADSGLAKETFLPDRSLIVEKTRYSDKSYLLGFNEEPLKFKIRLLFDEHKLRQLDLMALRRWLHTSTYKELKFDTEEEANMHIVVYAMVTGASELSHNVINDGYVDLEFTTNSSRRYSEVMEEEYDFTRSASEKIRDEYNSEFSILSLTSNNIGKSLKQYVARTNYANVEEFFKDKNKDKLPDGWKLVYGSLDDIQLDEKGKLTLNNVQLRKRFNGNYKRNYYMRAHGKGGKIRIHENDYKIDDTPVHEFVFRRNLMGHSGTFDLDSSKDGIGEGWTKVGETGSFEIDKDTEFQLLKNHGKLSSPISIIDGVKYVMISEDRNKNSSITIGANTNTNTSSSINRMKFIGSKSDNSIIISSSNNNDAKLSYIRVYSVNDKEYEEFDNLSDDEVLVKYPYFDSHAYIELDFRNTKGHIDYIDLWELNDLNKSKLDKGTPIEKLVYFEYGDYLNMLEKYNDKVVNIYNELLESFDKLSKVEGINISDFQDKIDILFNDLRTEISSLVKGDNMKLYQWDDIQPHYKRFLEFGARSQAINNQVADYIERNHRLIDGSYEIGADKITIFNYGDKAVYPTFLFESRDGSDIMVRNLDTGEQTIITDNISGEQIKMIGSSEQIYTSRPAPYYKYNSHDDNFIRLKRGYNDLEFSGNYRLKITYQFVLL</sequence>
<dbReference type="Proteomes" id="UP000195208">
    <property type="component" value="Unassembled WGS sequence"/>
</dbReference>
<evidence type="ECO:0008006" key="3">
    <source>
        <dbReference type="Google" id="ProtNLM"/>
    </source>
</evidence>
<dbReference type="EMBL" id="NEFX01000018">
    <property type="protein sequence ID" value="OTW30465.1"/>
    <property type="molecule type" value="Genomic_DNA"/>
</dbReference>
<protein>
    <recommendedName>
        <fullName evidence="3">Phage tail protein</fullName>
    </recommendedName>
</protein>
<accession>A0ABX3Z0N5</accession>
<proteinExistence type="predicted"/>
<organism evidence="1 2">
    <name type="scientific">Staphylococcus agnetis</name>
    <dbReference type="NCBI Taxonomy" id="985762"/>
    <lineage>
        <taxon>Bacteria</taxon>
        <taxon>Bacillati</taxon>
        <taxon>Bacillota</taxon>
        <taxon>Bacilli</taxon>
        <taxon>Bacillales</taxon>
        <taxon>Staphylococcaceae</taxon>
        <taxon>Staphylococcus</taxon>
    </lineage>
</organism>
<evidence type="ECO:0000313" key="2">
    <source>
        <dbReference type="Proteomes" id="UP000195208"/>
    </source>
</evidence>
<reference evidence="1 2" key="1">
    <citation type="submission" date="2017-04" db="EMBL/GenBank/DDBJ databases">
        <title>Staphylococcus agnetis, a potential pathogen in the broiler production.</title>
        <authorList>
            <person name="Poulsen L."/>
        </authorList>
    </citation>
    <scope>NUCLEOTIDE SEQUENCE [LARGE SCALE GENOMIC DNA]</scope>
    <source>
        <strain evidence="1 2">723_310714_2_2_spleen</strain>
    </source>
</reference>
<keyword evidence="2" id="KW-1185">Reference proteome</keyword>
<evidence type="ECO:0000313" key="1">
    <source>
        <dbReference type="EMBL" id="OTW30465.1"/>
    </source>
</evidence>
<name>A0ABX3Z0N5_9STAP</name>